<feature type="transmembrane region" description="Helical" evidence="1">
    <location>
        <begin position="204"/>
        <end position="222"/>
    </location>
</feature>
<dbReference type="InterPro" id="IPR029016">
    <property type="entry name" value="GAF-like_dom_sf"/>
</dbReference>
<evidence type="ECO:0000313" key="4">
    <source>
        <dbReference type="Proteomes" id="UP000658225"/>
    </source>
</evidence>
<dbReference type="InterPro" id="IPR050469">
    <property type="entry name" value="Diguanylate_Cyclase"/>
</dbReference>
<sequence>MLDLKKQRFIVFFSWILVAPFGFYSAYTYFPSLEIEWANSAFLCVVLFITMFLPLRFRNVTMSLERWITFTVFFQYGLFAELVFTQIAMFILLFSRKTETPISHRFLVNSLLFTLVSLASGAIFHSAGGIIGTLNFMHICLFGLLYAVSYTVINSILLQAYLHFEFGTYSLREKFVAWDFISTIFLLPFSISLYFLYNHFGNKSLLLIGIPFLLVLLITRMYNQSNNLNDKLSSATVIGRELADRLGFDDVLKTFIVKLKDVVPFDQAYVLDYLEYEQLIILMGYEDDVVSKVVKNFSIASKKFEDDGLDANITKIFATKKEANVLKYFAFPQSVESVMTSPIKRNQKTEGFLVLASNRRNVFQALEMKIIDVLTGYLATSLVKARYYENTVKQSETCALTKVHNFRYLDEKLDEEMIRFHTGEIQSLSIIMIDIDHFKSINDMYGHQSGNDLLFALAKKLKIYVGSNITLARYGGEEFVILLPNYRKCETATFAEQIRKEVASSAFRIIPDLSEAREPVHVQMTVSIGVANVPEDAKDAKMLLRNADRALYIGGKQAGRNRVGVYRD</sequence>
<dbReference type="Gene3D" id="3.30.450.40">
    <property type="match status" value="1"/>
</dbReference>
<protein>
    <submittedName>
        <fullName evidence="3">Diguanylate cyclase (GGDEF)-like protein</fullName>
    </submittedName>
</protein>
<feature type="transmembrane region" description="Helical" evidence="1">
    <location>
        <begin position="106"/>
        <end position="127"/>
    </location>
</feature>
<feature type="domain" description="GGDEF" evidence="2">
    <location>
        <begin position="426"/>
        <end position="568"/>
    </location>
</feature>
<dbReference type="InterPro" id="IPR000160">
    <property type="entry name" value="GGDEF_dom"/>
</dbReference>
<dbReference type="GO" id="GO:0043709">
    <property type="term" value="P:cell adhesion involved in single-species biofilm formation"/>
    <property type="evidence" value="ECO:0007669"/>
    <property type="project" value="TreeGrafter"/>
</dbReference>
<dbReference type="SUPFAM" id="SSF55073">
    <property type="entry name" value="Nucleotide cyclase"/>
    <property type="match status" value="1"/>
</dbReference>
<dbReference type="GO" id="GO:0005886">
    <property type="term" value="C:plasma membrane"/>
    <property type="evidence" value="ECO:0007669"/>
    <property type="project" value="TreeGrafter"/>
</dbReference>
<dbReference type="PANTHER" id="PTHR45138:SF9">
    <property type="entry name" value="DIGUANYLATE CYCLASE DGCM-RELATED"/>
    <property type="match status" value="1"/>
</dbReference>
<proteinExistence type="predicted"/>
<feature type="transmembrane region" description="Helical" evidence="1">
    <location>
        <begin position="139"/>
        <end position="164"/>
    </location>
</feature>
<keyword evidence="1" id="KW-0812">Transmembrane</keyword>
<dbReference type="RefSeq" id="WP_192598351.1">
    <property type="nucleotide sequence ID" value="NZ_JADBEL010000007.1"/>
</dbReference>
<dbReference type="PROSITE" id="PS50887">
    <property type="entry name" value="GGDEF"/>
    <property type="match status" value="1"/>
</dbReference>
<dbReference type="EMBL" id="JADBEL010000007">
    <property type="protein sequence ID" value="MBE1554568.1"/>
    <property type="molecule type" value="Genomic_DNA"/>
</dbReference>
<evidence type="ECO:0000256" key="1">
    <source>
        <dbReference type="SAM" id="Phobius"/>
    </source>
</evidence>
<dbReference type="InterPro" id="IPR029787">
    <property type="entry name" value="Nucleotide_cyclase"/>
</dbReference>
<dbReference type="InterPro" id="IPR043128">
    <property type="entry name" value="Rev_trsase/Diguanyl_cyclase"/>
</dbReference>
<keyword evidence="4" id="KW-1185">Reference proteome</keyword>
<dbReference type="SUPFAM" id="SSF55781">
    <property type="entry name" value="GAF domain-like"/>
    <property type="match status" value="1"/>
</dbReference>
<dbReference type="SMART" id="SM00267">
    <property type="entry name" value="GGDEF"/>
    <property type="match status" value="1"/>
</dbReference>
<accession>A0A927R480</accession>
<dbReference type="FunFam" id="3.30.70.270:FF:000001">
    <property type="entry name" value="Diguanylate cyclase domain protein"/>
    <property type="match status" value="1"/>
</dbReference>
<keyword evidence="1" id="KW-1133">Transmembrane helix</keyword>
<dbReference type="Pfam" id="PF00990">
    <property type="entry name" value="GGDEF"/>
    <property type="match status" value="1"/>
</dbReference>
<feature type="transmembrane region" description="Helical" evidence="1">
    <location>
        <begin position="36"/>
        <end position="55"/>
    </location>
</feature>
<dbReference type="Proteomes" id="UP000658225">
    <property type="component" value="Unassembled WGS sequence"/>
</dbReference>
<dbReference type="GO" id="GO:0052621">
    <property type="term" value="F:diguanylate cyclase activity"/>
    <property type="evidence" value="ECO:0007669"/>
    <property type="project" value="TreeGrafter"/>
</dbReference>
<dbReference type="NCBIfam" id="TIGR00254">
    <property type="entry name" value="GGDEF"/>
    <property type="match status" value="1"/>
</dbReference>
<feature type="transmembrane region" description="Helical" evidence="1">
    <location>
        <begin position="9"/>
        <end position="30"/>
    </location>
</feature>
<dbReference type="GO" id="GO:1902201">
    <property type="term" value="P:negative regulation of bacterial-type flagellum-dependent cell motility"/>
    <property type="evidence" value="ECO:0007669"/>
    <property type="project" value="TreeGrafter"/>
</dbReference>
<comment type="caution">
    <text evidence="3">The sequence shown here is derived from an EMBL/GenBank/DDBJ whole genome shotgun (WGS) entry which is preliminary data.</text>
</comment>
<reference evidence="3" key="1">
    <citation type="submission" date="2020-10" db="EMBL/GenBank/DDBJ databases">
        <title>Genomic Encyclopedia of Type Strains, Phase IV (KMG-IV): sequencing the most valuable type-strain genomes for metagenomic binning, comparative biology and taxonomic classification.</title>
        <authorList>
            <person name="Goeker M."/>
        </authorList>
    </citation>
    <scope>NUCLEOTIDE SEQUENCE</scope>
    <source>
        <strain evidence="3">DSM 13886</strain>
    </source>
</reference>
<evidence type="ECO:0000313" key="3">
    <source>
        <dbReference type="EMBL" id="MBE1554568.1"/>
    </source>
</evidence>
<keyword evidence="1" id="KW-0472">Membrane</keyword>
<feature type="transmembrane region" description="Helical" evidence="1">
    <location>
        <begin position="67"/>
        <end position="94"/>
    </location>
</feature>
<dbReference type="AlphaFoldDB" id="A0A927R480"/>
<organism evidence="3 4">
    <name type="scientific">Sporosarcina limicola</name>
    <dbReference type="NCBI Taxonomy" id="34101"/>
    <lineage>
        <taxon>Bacteria</taxon>
        <taxon>Bacillati</taxon>
        <taxon>Bacillota</taxon>
        <taxon>Bacilli</taxon>
        <taxon>Bacillales</taxon>
        <taxon>Caryophanaceae</taxon>
        <taxon>Sporosarcina</taxon>
    </lineage>
</organism>
<gene>
    <name evidence="3" type="ORF">H4683_001645</name>
</gene>
<dbReference type="CDD" id="cd01949">
    <property type="entry name" value="GGDEF"/>
    <property type="match status" value="1"/>
</dbReference>
<evidence type="ECO:0000259" key="2">
    <source>
        <dbReference type="PROSITE" id="PS50887"/>
    </source>
</evidence>
<dbReference type="PANTHER" id="PTHR45138">
    <property type="entry name" value="REGULATORY COMPONENTS OF SENSORY TRANSDUCTION SYSTEM"/>
    <property type="match status" value="1"/>
</dbReference>
<name>A0A927R480_9BACL</name>
<dbReference type="Gene3D" id="3.30.70.270">
    <property type="match status" value="1"/>
</dbReference>
<feature type="transmembrane region" description="Helical" evidence="1">
    <location>
        <begin position="176"/>
        <end position="197"/>
    </location>
</feature>